<comment type="caution">
    <text evidence="2">The sequence shown here is derived from an EMBL/GenBank/DDBJ whole genome shotgun (WGS) entry which is preliminary data.</text>
</comment>
<protein>
    <submittedName>
        <fullName evidence="2">Alkaline phosphatase PhoX</fullName>
    </submittedName>
</protein>
<feature type="chain" id="PRO_5045848587" evidence="1">
    <location>
        <begin position="33"/>
        <end position="467"/>
    </location>
</feature>
<dbReference type="Pfam" id="PF05787">
    <property type="entry name" value="PhoX"/>
    <property type="match status" value="1"/>
</dbReference>
<name>A0ABV7H2K2_9BURK</name>
<gene>
    <name evidence="2" type="ORF">ACFOEN_10840</name>
</gene>
<evidence type="ECO:0000313" key="2">
    <source>
        <dbReference type="EMBL" id="MFC3148139.1"/>
    </source>
</evidence>
<dbReference type="PANTHER" id="PTHR35399">
    <property type="entry name" value="SLR8030 PROTEIN"/>
    <property type="match status" value="1"/>
</dbReference>
<accession>A0ABV7H2K2</accession>
<dbReference type="SUPFAM" id="SSF63829">
    <property type="entry name" value="Calcium-dependent phosphotriesterase"/>
    <property type="match status" value="1"/>
</dbReference>
<keyword evidence="3" id="KW-1185">Reference proteome</keyword>
<feature type="signal peptide" evidence="1">
    <location>
        <begin position="1"/>
        <end position="32"/>
    </location>
</feature>
<proteinExistence type="predicted"/>
<dbReference type="PROSITE" id="PS51318">
    <property type="entry name" value="TAT"/>
    <property type="match status" value="1"/>
</dbReference>
<dbReference type="Proteomes" id="UP001595556">
    <property type="component" value="Unassembled WGS sequence"/>
</dbReference>
<evidence type="ECO:0000313" key="3">
    <source>
        <dbReference type="Proteomes" id="UP001595556"/>
    </source>
</evidence>
<organism evidence="2 3">
    <name type="scientific">Piscinibacterium candidicorallinum</name>
    <dbReference type="NCBI Taxonomy" id="1793872"/>
    <lineage>
        <taxon>Bacteria</taxon>
        <taxon>Pseudomonadati</taxon>
        <taxon>Pseudomonadota</taxon>
        <taxon>Betaproteobacteria</taxon>
        <taxon>Burkholderiales</taxon>
        <taxon>Piscinibacterium</taxon>
    </lineage>
</organism>
<sequence>MTDPALSHARRRLLQGSAALAASPLAAAFALAATPKAVGQRTLGASGYGQLFPVKDETTGLPLLMLPEGFSYRSFAWAGERLAGTGEPMPGAADGMGIVKVDGEVFTLVRNHEIFGQDGSFGPAASHYDAPCGGGTVTLRYDRRAGKLLEARGSLSGTLVNCAGGTTPWNSWLSCEETVSPAGHGGFRRGRTFRLERAHGFVFEVPAEGVSDARPITDMGQFIHEAAVVDASDGTVYLTEDNRPAGFYRFLPRQRGQLGAGGRLQALRVKTHPDLRTGLKPGQRFDVDWVDIERPDQGWEAAADGSNAGGTLGVLRQGRAQGASLFTRLEGVFVRPDEIFFTSTDGGDAKAGQVFRFVPSQQRLELFYESPGARVLDYPDNICLSPTGSIVICEDSGAPVQRLYGLTRQGELFELARNNTELAGEMGFIGSFKGAEWAGACFSPDGKTLFANVYRPGYTVAITGPFA</sequence>
<evidence type="ECO:0000256" key="1">
    <source>
        <dbReference type="SAM" id="SignalP"/>
    </source>
</evidence>
<dbReference type="PANTHER" id="PTHR35399:SF4">
    <property type="entry name" value="MEMBRANE PROTEIN"/>
    <property type="match status" value="1"/>
</dbReference>
<keyword evidence="1" id="KW-0732">Signal</keyword>
<dbReference type="EMBL" id="JBHRTI010000004">
    <property type="protein sequence ID" value="MFC3148139.1"/>
    <property type="molecule type" value="Genomic_DNA"/>
</dbReference>
<dbReference type="InterPro" id="IPR008557">
    <property type="entry name" value="PhoX"/>
</dbReference>
<dbReference type="InterPro" id="IPR006311">
    <property type="entry name" value="TAT_signal"/>
</dbReference>
<dbReference type="RefSeq" id="WP_377303796.1">
    <property type="nucleotide sequence ID" value="NZ_CP180191.1"/>
</dbReference>
<reference evidence="3" key="1">
    <citation type="journal article" date="2019" name="Int. J. Syst. Evol. Microbiol.">
        <title>The Global Catalogue of Microorganisms (GCM) 10K type strain sequencing project: providing services to taxonomists for standard genome sequencing and annotation.</title>
        <authorList>
            <consortium name="The Broad Institute Genomics Platform"/>
            <consortium name="The Broad Institute Genome Sequencing Center for Infectious Disease"/>
            <person name="Wu L."/>
            <person name="Ma J."/>
        </authorList>
    </citation>
    <scope>NUCLEOTIDE SEQUENCE [LARGE SCALE GENOMIC DNA]</scope>
    <source>
        <strain evidence="3">KCTC 52168</strain>
    </source>
</reference>